<dbReference type="HOGENOM" id="CLU_2884591_0_0_12"/>
<dbReference type="Proteomes" id="UP000016183">
    <property type="component" value="Unassembled WGS sequence"/>
</dbReference>
<gene>
    <name evidence="1" type="ORF">HMPREF9733_00829</name>
</gene>
<accession>M2BKX5</accession>
<dbReference type="Pfam" id="PF12784">
    <property type="entry name" value="PDDEXK_2"/>
    <property type="match status" value="1"/>
</dbReference>
<comment type="caution">
    <text evidence="1">The sequence shown here is derived from an EMBL/GenBank/DDBJ whole genome shotgun (WGS) entry which is preliminary data.</text>
</comment>
<dbReference type="AlphaFoldDB" id="M2BKX5"/>
<organism evidence="1 2">
    <name type="scientific">Treponema denticola SP33</name>
    <dbReference type="NCBI Taxonomy" id="999437"/>
    <lineage>
        <taxon>Bacteria</taxon>
        <taxon>Pseudomonadati</taxon>
        <taxon>Spirochaetota</taxon>
        <taxon>Spirochaetia</taxon>
        <taxon>Spirochaetales</taxon>
        <taxon>Treponemataceae</taxon>
        <taxon>Treponema</taxon>
    </lineage>
</organism>
<dbReference type="PATRIC" id="fig|999437.3.peg.840"/>
<protein>
    <submittedName>
        <fullName evidence="1">Uncharacterized protein</fullName>
    </submittedName>
</protein>
<proteinExistence type="predicted"/>
<evidence type="ECO:0000313" key="1">
    <source>
        <dbReference type="EMBL" id="EMB25697.1"/>
    </source>
</evidence>
<evidence type="ECO:0000313" key="2">
    <source>
        <dbReference type="Proteomes" id="UP000016183"/>
    </source>
</evidence>
<dbReference type="EMBL" id="AGDZ01000018">
    <property type="protein sequence ID" value="EMB25697.1"/>
    <property type="molecule type" value="Genomic_DNA"/>
</dbReference>
<sequence length="63" mass="7406">MDIPPETIAGLELLDKEFHKDLISAKTGVLDVKLRLKNNTIIDIEIQNRWNSEFVQRTIFFNY</sequence>
<name>M2BKX5_TREDN</name>
<reference evidence="1 2" key="1">
    <citation type="submission" date="2012-01" db="EMBL/GenBank/DDBJ databases">
        <title>The Genome Sequence of Treponema denticola SP33.</title>
        <authorList>
            <consortium name="The Broad Institute Genome Sequencing Platform"/>
            <person name="Earl A."/>
            <person name="Ward D."/>
            <person name="Feldgarden M."/>
            <person name="Gevers D."/>
            <person name="Blanton J.M."/>
            <person name="Fenno C.J."/>
            <person name="Baranova O.V."/>
            <person name="Mathney J."/>
            <person name="Dewhirst F.E."/>
            <person name="Izard J."/>
            <person name="Young S.K."/>
            <person name="Zeng Q."/>
            <person name="Gargeya S."/>
            <person name="Fitzgerald M."/>
            <person name="Haas B."/>
            <person name="Abouelleil A."/>
            <person name="Alvarado L."/>
            <person name="Arachchi H.M."/>
            <person name="Berlin A."/>
            <person name="Chapman S.B."/>
            <person name="Gearin G."/>
            <person name="Goldberg J."/>
            <person name="Griggs A."/>
            <person name="Gujja S."/>
            <person name="Hansen M."/>
            <person name="Heiman D."/>
            <person name="Howarth C."/>
            <person name="Larimer J."/>
            <person name="Lui A."/>
            <person name="MacDonald P.J.P."/>
            <person name="McCowen C."/>
            <person name="Montmayeur A."/>
            <person name="Murphy C."/>
            <person name="Neiman D."/>
            <person name="Pearson M."/>
            <person name="Priest M."/>
            <person name="Roberts A."/>
            <person name="Saif S."/>
            <person name="Shea T."/>
            <person name="Sisk P."/>
            <person name="Stolte C."/>
            <person name="Sykes S."/>
            <person name="Wortman J."/>
            <person name="Nusbaum C."/>
            <person name="Birren B."/>
        </authorList>
    </citation>
    <scope>NUCLEOTIDE SEQUENCE [LARGE SCALE GENOMIC DNA]</scope>
    <source>
        <strain evidence="1 2">SP33</strain>
    </source>
</reference>